<gene>
    <name evidence="3" type="ORF">ANANG_G00227590</name>
</gene>
<feature type="region of interest" description="Disordered" evidence="2">
    <location>
        <begin position="203"/>
        <end position="257"/>
    </location>
</feature>
<sequence>MGACLCTSHKELQGTSQAPVAGPQCSNEGQPIVKSPQKSSNGSLSDKKSTSGYDIGELATSSLLGLVATIKEHITKPTAMAQGRSLTSSNGRGGAPGPGRRGPGTPGEGRGGLQVDEQLYSHLTDEIKEARFAAGVAAQFALAEAAMCAWSSPDGPVDANCSVAPLQDPDGLYLSRFLLDGGDVGVSPRPYIVNADARNDGVIPLLPQHPQPDSRSSSSPCKPATDCPLQERRTLRPDGSIRHADSSSLSEDEVFYD</sequence>
<feature type="compositionally biased region" description="Polar residues" evidence="2">
    <location>
        <begin position="211"/>
        <end position="220"/>
    </location>
</feature>
<reference evidence="3" key="1">
    <citation type="submission" date="2021-01" db="EMBL/GenBank/DDBJ databases">
        <title>A chromosome-scale assembly of European eel, Anguilla anguilla.</title>
        <authorList>
            <person name="Henkel C."/>
            <person name="Jong-Raadsen S.A."/>
            <person name="Dufour S."/>
            <person name="Weltzien F.-A."/>
            <person name="Palstra A.P."/>
            <person name="Pelster B."/>
            <person name="Spaink H.P."/>
            <person name="Van Den Thillart G.E."/>
            <person name="Jansen H."/>
            <person name="Zahm M."/>
            <person name="Klopp C."/>
            <person name="Cedric C."/>
            <person name="Louis A."/>
            <person name="Berthelot C."/>
            <person name="Parey E."/>
            <person name="Roest Crollius H."/>
            <person name="Montfort J."/>
            <person name="Robinson-Rechavi M."/>
            <person name="Bucao C."/>
            <person name="Bouchez O."/>
            <person name="Gislard M."/>
            <person name="Lluch J."/>
            <person name="Milhes M."/>
            <person name="Lampietro C."/>
            <person name="Lopez Roques C."/>
            <person name="Donnadieu C."/>
            <person name="Braasch I."/>
            <person name="Desvignes T."/>
            <person name="Postlethwait J."/>
            <person name="Bobe J."/>
            <person name="Guiguen Y."/>
            <person name="Dirks R."/>
        </authorList>
    </citation>
    <scope>NUCLEOTIDE SEQUENCE</scope>
    <source>
        <strain evidence="3">Tag_6206</strain>
        <tissue evidence="3">Liver</tissue>
    </source>
</reference>
<feature type="compositionally biased region" description="Gly residues" evidence="2">
    <location>
        <begin position="91"/>
        <end position="112"/>
    </location>
</feature>
<comment type="caution">
    <text evidence="3">The sequence shown here is derived from an EMBL/GenBank/DDBJ whole genome shotgun (WGS) entry which is preliminary data.</text>
</comment>
<feature type="region of interest" description="Disordered" evidence="2">
    <location>
        <begin position="77"/>
        <end position="113"/>
    </location>
</feature>
<proteinExistence type="inferred from homology"/>
<dbReference type="Proteomes" id="UP001044222">
    <property type="component" value="Chromosome 12"/>
</dbReference>
<dbReference type="PANTHER" id="PTHR15736:SF2">
    <property type="entry name" value="PROTEIN FAM131C"/>
    <property type="match status" value="1"/>
</dbReference>
<organism evidence="3 4">
    <name type="scientific">Anguilla anguilla</name>
    <name type="common">European freshwater eel</name>
    <name type="synonym">Muraena anguilla</name>
    <dbReference type="NCBI Taxonomy" id="7936"/>
    <lineage>
        <taxon>Eukaryota</taxon>
        <taxon>Metazoa</taxon>
        <taxon>Chordata</taxon>
        <taxon>Craniata</taxon>
        <taxon>Vertebrata</taxon>
        <taxon>Euteleostomi</taxon>
        <taxon>Actinopterygii</taxon>
        <taxon>Neopterygii</taxon>
        <taxon>Teleostei</taxon>
        <taxon>Anguilliformes</taxon>
        <taxon>Anguillidae</taxon>
        <taxon>Anguilla</taxon>
    </lineage>
</organism>
<evidence type="ECO:0000256" key="2">
    <source>
        <dbReference type="SAM" id="MobiDB-lite"/>
    </source>
</evidence>
<dbReference type="Pfam" id="PF15010">
    <property type="entry name" value="FAM131"/>
    <property type="match status" value="1"/>
</dbReference>
<protein>
    <submittedName>
        <fullName evidence="3">Uncharacterized protein</fullName>
    </submittedName>
</protein>
<dbReference type="EMBL" id="JAFIRN010000012">
    <property type="protein sequence ID" value="KAG5838813.1"/>
    <property type="molecule type" value="Genomic_DNA"/>
</dbReference>
<feature type="compositionally biased region" description="Basic and acidic residues" evidence="2">
    <location>
        <begin position="229"/>
        <end position="245"/>
    </location>
</feature>
<dbReference type="InterPro" id="IPR026782">
    <property type="entry name" value="FAM131"/>
</dbReference>
<evidence type="ECO:0000256" key="1">
    <source>
        <dbReference type="ARBA" id="ARBA00010635"/>
    </source>
</evidence>
<name>A0A9D3RQ59_ANGAN</name>
<comment type="similarity">
    <text evidence="1">Belongs to the FAM131 family.</text>
</comment>
<evidence type="ECO:0000313" key="4">
    <source>
        <dbReference type="Proteomes" id="UP001044222"/>
    </source>
</evidence>
<feature type="compositionally biased region" description="Polar residues" evidence="2">
    <location>
        <begin position="13"/>
        <end position="29"/>
    </location>
</feature>
<evidence type="ECO:0000313" key="3">
    <source>
        <dbReference type="EMBL" id="KAG5838813.1"/>
    </source>
</evidence>
<keyword evidence="4" id="KW-1185">Reference proteome</keyword>
<accession>A0A9D3RQ59</accession>
<dbReference type="PANTHER" id="PTHR15736">
    <property type="entry name" value="PROTEIN FAM131B-RELATED"/>
    <property type="match status" value="1"/>
</dbReference>
<dbReference type="AlphaFoldDB" id="A0A9D3RQ59"/>
<feature type="region of interest" description="Disordered" evidence="2">
    <location>
        <begin position="1"/>
        <end position="52"/>
    </location>
</feature>